<sequence length="105" mass="12530">MVKASQVISDWVKGALEQQFGLKKILPEQKVLMKTEDFQHKKDKKYRKQNIQEKLFLDRNQQQQFKYNATSFIYMKYTIKIGITQFSFEMEFGVAKNRCQLIGQI</sequence>
<dbReference type="EMBL" id="CAJJDO010000007">
    <property type="protein sequence ID" value="CAD8138214.1"/>
    <property type="molecule type" value="Genomic_DNA"/>
</dbReference>
<comment type="caution">
    <text evidence="1">The sequence shown here is derived from an EMBL/GenBank/DDBJ whole genome shotgun (WGS) entry which is preliminary data.</text>
</comment>
<reference evidence="1" key="1">
    <citation type="submission" date="2021-01" db="EMBL/GenBank/DDBJ databases">
        <authorList>
            <consortium name="Genoscope - CEA"/>
            <person name="William W."/>
        </authorList>
    </citation>
    <scope>NUCLEOTIDE SEQUENCE</scope>
</reference>
<accession>A0A8S1SIJ6</accession>
<protein>
    <submittedName>
        <fullName evidence="1">Uncharacterized protein</fullName>
    </submittedName>
</protein>
<keyword evidence="2" id="KW-1185">Reference proteome</keyword>
<evidence type="ECO:0000313" key="2">
    <source>
        <dbReference type="Proteomes" id="UP000689195"/>
    </source>
</evidence>
<organism evidence="1 2">
    <name type="scientific">Paramecium pentaurelia</name>
    <dbReference type="NCBI Taxonomy" id="43138"/>
    <lineage>
        <taxon>Eukaryota</taxon>
        <taxon>Sar</taxon>
        <taxon>Alveolata</taxon>
        <taxon>Ciliophora</taxon>
        <taxon>Intramacronucleata</taxon>
        <taxon>Oligohymenophorea</taxon>
        <taxon>Peniculida</taxon>
        <taxon>Parameciidae</taxon>
        <taxon>Paramecium</taxon>
    </lineage>
</organism>
<evidence type="ECO:0000313" key="1">
    <source>
        <dbReference type="EMBL" id="CAD8138214.1"/>
    </source>
</evidence>
<name>A0A8S1SIJ6_9CILI</name>
<gene>
    <name evidence="1" type="ORF">PPENT_87.1.T0070002</name>
</gene>
<dbReference type="Proteomes" id="UP000689195">
    <property type="component" value="Unassembled WGS sequence"/>
</dbReference>
<dbReference type="AlphaFoldDB" id="A0A8S1SIJ6"/>
<proteinExistence type="predicted"/>